<gene>
    <name evidence="2" type="ORF">E4663_12265</name>
</gene>
<keyword evidence="1" id="KW-1133">Transmembrane helix</keyword>
<feature type="transmembrane region" description="Helical" evidence="1">
    <location>
        <begin position="131"/>
        <end position="152"/>
    </location>
</feature>
<keyword evidence="3" id="KW-1185">Reference proteome</keyword>
<feature type="transmembrane region" description="Helical" evidence="1">
    <location>
        <begin position="164"/>
        <end position="183"/>
    </location>
</feature>
<evidence type="ECO:0008006" key="4">
    <source>
        <dbReference type="Google" id="ProtNLM"/>
    </source>
</evidence>
<accession>A0A4Z0H1I7</accession>
<sequence length="206" mass="23500">MELRSKQLGSVLKKFLWLDIGLTVLLATNIPIYIIFVPFTEMEDAFLSYDSILSIILSIVVFTYSIIFLFWIYKVHKDLQDLYNAYPTTPGGALAKVLIPFYNLYGLWDIYARMAKLFKQKSSTEDAGNRLAAYVPFYYVLYFATTVFNAYLAGQALEETFTTTWLISYIADTALVVMYLLIIKAVSTGLTRLSEQEKEDEDSTGT</sequence>
<dbReference type="RefSeq" id="WP_135327829.1">
    <property type="nucleotide sequence ID" value="NZ_SRJC01000002.1"/>
</dbReference>
<evidence type="ECO:0000313" key="3">
    <source>
        <dbReference type="Proteomes" id="UP000297982"/>
    </source>
</evidence>
<feature type="transmembrane region" description="Helical" evidence="1">
    <location>
        <begin position="93"/>
        <end position="111"/>
    </location>
</feature>
<reference evidence="2 3" key="1">
    <citation type="journal article" date="2003" name="Int. J. Syst. Evol. Microbiol.">
        <title>Halobacillus salinus sp. nov., isolated from a salt lake on the coast of the East Sea in Korea.</title>
        <authorList>
            <person name="Yoon J.H."/>
            <person name="Kang K.H."/>
            <person name="Park Y.H."/>
        </authorList>
    </citation>
    <scope>NUCLEOTIDE SEQUENCE [LARGE SCALE GENOMIC DNA]</scope>
    <source>
        <strain evidence="2 3">HSL-3</strain>
    </source>
</reference>
<dbReference type="Proteomes" id="UP000297982">
    <property type="component" value="Unassembled WGS sequence"/>
</dbReference>
<evidence type="ECO:0000313" key="2">
    <source>
        <dbReference type="EMBL" id="TGB02917.1"/>
    </source>
</evidence>
<dbReference type="STRING" id="192814.GCA_900166575_02722"/>
<dbReference type="AlphaFoldDB" id="A0A4Z0H1I7"/>
<protein>
    <recommendedName>
        <fullName evidence="4">DUF4328 domain-containing protein</fullName>
    </recommendedName>
</protein>
<organism evidence="2 3">
    <name type="scientific">Halobacillus salinus</name>
    <dbReference type="NCBI Taxonomy" id="192814"/>
    <lineage>
        <taxon>Bacteria</taxon>
        <taxon>Bacillati</taxon>
        <taxon>Bacillota</taxon>
        <taxon>Bacilli</taxon>
        <taxon>Bacillales</taxon>
        <taxon>Bacillaceae</taxon>
        <taxon>Halobacillus</taxon>
    </lineage>
</organism>
<feature type="transmembrane region" description="Helical" evidence="1">
    <location>
        <begin position="20"/>
        <end position="40"/>
    </location>
</feature>
<name>A0A4Z0H1I7_9BACI</name>
<dbReference type="EMBL" id="SRJC01000002">
    <property type="protein sequence ID" value="TGB02917.1"/>
    <property type="molecule type" value="Genomic_DNA"/>
</dbReference>
<proteinExistence type="predicted"/>
<keyword evidence="1" id="KW-0472">Membrane</keyword>
<comment type="caution">
    <text evidence="2">The sequence shown here is derived from an EMBL/GenBank/DDBJ whole genome shotgun (WGS) entry which is preliminary data.</text>
</comment>
<keyword evidence="1" id="KW-0812">Transmembrane</keyword>
<evidence type="ECO:0000256" key="1">
    <source>
        <dbReference type="SAM" id="Phobius"/>
    </source>
</evidence>
<feature type="transmembrane region" description="Helical" evidence="1">
    <location>
        <begin position="52"/>
        <end position="73"/>
    </location>
</feature>